<dbReference type="PANTHER" id="PTHR30255:SF2">
    <property type="entry name" value="SINGLE-STRANDED-DNA-SPECIFIC EXONUCLEASE RECJ"/>
    <property type="match status" value="1"/>
</dbReference>
<dbReference type="InterPro" id="IPR051673">
    <property type="entry name" value="SSDNA_exonuclease_RecJ"/>
</dbReference>
<accession>A0A366IE31</accession>
<gene>
    <name evidence="9" type="ORF">DES36_103105</name>
</gene>
<dbReference type="PANTHER" id="PTHR30255">
    <property type="entry name" value="SINGLE-STRANDED-DNA-SPECIFIC EXONUCLEASE RECJ"/>
    <property type="match status" value="1"/>
</dbReference>
<keyword evidence="3" id="KW-0540">Nuclease</keyword>
<evidence type="ECO:0000259" key="8">
    <source>
        <dbReference type="Pfam" id="PF17768"/>
    </source>
</evidence>
<dbReference type="Proteomes" id="UP000253490">
    <property type="component" value="Unassembled WGS sequence"/>
</dbReference>
<feature type="domain" description="RecJ OB" evidence="8">
    <location>
        <begin position="461"/>
        <end position="583"/>
    </location>
</feature>
<evidence type="ECO:0000256" key="5">
    <source>
        <dbReference type="ARBA" id="ARBA00022839"/>
    </source>
</evidence>
<proteinExistence type="inferred from homology"/>
<dbReference type="Gene3D" id="3.10.310.30">
    <property type="match status" value="1"/>
</dbReference>
<evidence type="ECO:0000256" key="2">
    <source>
        <dbReference type="ARBA" id="ARBA00019841"/>
    </source>
</evidence>
<dbReference type="GO" id="GO:0008409">
    <property type="term" value="F:5'-3' exonuclease activity"/>
    <property type="evidence" value="ECO:0007669"/>
    <property type="project" value="InterPro"/>
</dbReference>
<evidence type="ECO:0000313" key="9">
    <source>
        <dbReference type="EMBL" id="RBP68343.1"/>
    </source>
</evidence>
<evidence type="ECO:0000256" key="4">
    <source>
        <dbReference type="ARBA" id="ARBA00022801"/>
    </source>
</evidence>
<dbReference type="GO" id="GO:0006281">
    <property type="term" value="P:DNA repair"/>
    <property type="evidence" value="ECO:0007669"/>
    <property type="project" value="InterPro"/>
</dbReference>
<dbReference type="AlphaFoldDB" id="A0A366IE31"/>
<keyword evidence="10" id="KW-1185">Reference proteome</keyword>
<organism evidence="9 10">
    <name type="scientific">Alkalibaculum bacchi</name>
    <dbReference type="NCBI Taxonomy" id="645887"/>
    <lineage>
        <taxon>Bacteria</taxon>
        <taxon>Bacillati</taxon>
        <taxon>Bacillota</taxon>
        <taxon>Clostridia</taxon>
        <taxon>Eubacteriales</taxon>
        <taxon>Eubacteriaceae</taxon>
        <taxon>Alkalibaculum</taxon>
    </lineage>
</organism>
<dbReference type="Pfam" id="PF17768">
    <property type="entry name" value="RecJ_OB"/>
    <property type="match status" value="1"/>
</dbReference>
<protein>
    <recommendedName>
        <fullName evidence="2">Single-stranded-DNA-specific exonuclease RecJ</fullName>
    </recommendedName>
</protein>
<evidence type="ECO:0000259" key="7">
    <source>
        <dbReference type="Pfam" id="PF02272"/>
    </source>
</evidence>
<comment type="caution">
    <text evidence="9">The sequence shown here is derived from an EMBL/GenBank/DDBJ whole genome shotgun (WGS) entry which is preliminary data.</text>
</comment>
<sequence length="587" mass="66532">MYRWTLKNRKVDYKNMSSQLRISQEVCRVLVNRNITSRQSIKEYLHPTFENLHDPRLMLDLEKSVNAIIRGIQENKLFRIVSDYDVDGVISCYTLYKALSRCGARVDYVIPHRVYDGYGINERIVRDAKEDGIDILITCDNGISAFDAMELASELGLIVIITDHHQLSYEVFEDGSKEYQKPKAYAIVNPHQEDCKYPFKSLCGAGVVFKMIQLLYELMNLPKAEALDFVQYTAIATVCDIVDLVGENRIIVKNGLELLKSTENVGVKELIKVNNQDIQKISAYTLGFIIGPCINAAGRLDSSDIAVELLITDDEDEAIVIASELYQFNYERKELTESGLEKVIFEIENSQIKDDKIKIIFQEDIHESVAGIIAGRVKDIYHLPTIVLTDSEGIAKGSGRSIEAYNIYEGLSSCRELLEKFGGHSMAAGLSVQKSNIQALRQKINEQFDIDEEELIPKLNIDAFMSIDQVNLALINELEFLEPFGKGNSKPVFGDKNIGLLKGRILGEKGNVLSLKLVSSNKELHDGIFFGDIKKFNEFIEEKFGRDELDKLYNGMNNRILLDMAYYPKLNSYNGNEKIQINILHMK</sequence>
<reference evidence="9 10" key="1">
    <citation type="submission" date="2018-06" db="EMBL/GenBank/DDBJ databases">
        <title>Genomic Encyclopedia of Type Strains, Phase IV (KMG-IV): sequencing the most valuable type-strain genomes for metagenomic binning, comparative biology and taxonomic classification.</title>
        <authorList>
            <person name="Goeker M."/>
        </authorList>
    </citation>
    <scope>NUCLEOTIDE SEQUENCE [LARGE SCALE GENOMIC DNA]</scope>
    <source>
        <strain evidence="9 10">DSM 22112</strain>
    </source>
</reference>
<dbReference type="Pfam" id="PF01368">
    <property type="entry name" value="DHH"/>
    <property type="match status" value="1"/>
</dbReference>
<dbReference type="NCBIfam" id="TIGR00644">
    <property type="entry name" value="recJ"/>
    <property type="match status" value="1"/>
</dbReference>
<dbReference type="GO" id="GO:0006310">
    <property type="term" value="P:DNA recombination"/>
    <property type="evidence" value="ECO:0007669"/>
    <property type="project" value="InterPro"/>
</dbReference>
<keyword evidence="4" id="KW-0378">Hydrolase</keyword>
<dbReference type="InterPro" id="IPR041122">
    <property type="entry name" value="RecJ_OB"/>
</dbReference>
<keyword evidence="5 9" id="KW-0269">Exonuclease</keyword>
<evidence type="ECO:0000256" key="3">
    <source>
        <dbReference type="ARBA" id="ARBA00022722"/>
    </source>
</evidence>
<dbReference type="OrthoDB" id="9809852at2"/>
<dbReference type="InterPro" id="IPR038763">
    <property type="entry name" value="DHH_sf"/>
</dbReference>
<feature type="domain" description="DHHA1" evidence="7">
    <location>
        <begin position="359"/>
        <end position="448"/>
    </location>
</feature>
<name>A0A366IE31_9FIRM</name>
<dbReference type="InterPro" id="IPR004610">
    <property type="entry name" value="RecJ"/>
</dbReference>
<dbReference type="Pfam" id="PF02272">
    <property type="entry name" value="DHHA1"/>
    <property type="match status" value="1"/>
</dbReference>
<evidence type="ECO:0000313" key="10">
    <source>
        <dbReference type="Proteomes" id="UP000253490"/>
    </source>
</evidence>
<evidence type="ECO:0000259" key="6">
    <source>
        <dbReference type="Pfam" id="PF01368"/>
    </source>
</evidence>
<evidence type="ECO:0000256" key="1">
    <source>
        <dbReference type="ARBA" id="ARBA00005915"/>
    </source>
</evidence>
<dbReference type="InterPro" id="IPR003156">
    <property type="entry name" value="DHHA1_dom"/>
</dbReference>
<comment type="similarity">
    <text evidence="1">Belongs to the RecJ family.</text>
</comment>
<dbReference type="Gene3D" id="3.90.1640.30">
    <property type="match status" value="1"/>
</dbReference>
<dbReference type="GO" id="GO:0003676">
    <property type="term" value="F:nucleic acid binding"/>
    <property type="evidence" value="ECO:0007669"/>
    <property type="project" value="InterPro"/>
</dbReference>
<dbReference type="InterPro" id="IPR001667">
    <property type="entry name" value="DDH_dom"/>
</dbReference>
<dbReference type="EMBL" id="QNRX01000003">
    <property type="protein sequence ID" value="RBP68343.1"/>
    <property type="molecule type" value="Genomic_DNA"/>
</dbReference>
<dbReference type="RefSeq" id="WP_113919772.1">
    <property type="nucleotide sequence ID" value="NZ_QNRX01000003.1"/>
</dbReference>
<feature type="domain" description="DDH" evidence="6">
    <location>
        <begin position="80"/>
        <end position="221"/>
    </location>
</feature>
<dbReference type="SUPFAM" id="SSF64182">
    <property type="entry name" value="DHH phosphoesterases"/>
    <property type="match status" value="1"/>
</dbReference>